<dbReference type="AlphaFoldDB" id="A0A1G9VH54"/>
<evidence type="ECO:0000256" key="5">
    <source>
        <dbReference type="HAMAP-Rule" id="MF_00737"/>
    </source>
</evidence>
<keyword evidence="1 5" id="KW-0479">Metal-binding</keyword>
<dbReference type="Proteomes" id="UP000199544">
    <property type="component" value="Unassembled WGS sequence"/>
</dbReference>
<gene>
    <name evidence="5" type="primary">hutG</name>
    <name evidence="8" type="ORF">SAMN04488137_1568</name>
</gene>
<dbReference type="UniPathway" id="UPA00379">
    <property type="reaction ID" value="UER00552"/>
</dbReference>
<dbReference type="GO" id="GO:0019557">
    <property type="term" value="P:L-histidine catabolic process to glutamate and formate"/>
    <property type="evidence" value="ECO:0007669"/>
    <property type="project" value="UniProtKB-UniPathway"/>
</dbReference>
<dbReference type="GO" id="GO:0030145">
    <property type="term" value="F:manganese ion binding"/>
    <property type="evidence" value="ECO:0007669"/>
    <property type="project" value="UniProtKB-UniRule"/>
</dbReference>
<feature type="binding site" evidence="5">
    <location>
        <position position="156"/>
    </location>
    <ligand>
        <name>Mn(2+)</name>
        <dbReference type="ChEBI" id="CHEBI:29035"/>
        <label>2</label>
    </ligand>
</feature>
<dbReference type="PROSITE" id="PS51409">
    <property type="entry name" value="ARGINASE_2"/>
    <property type="match status" value="1"/>
</dbReference>
<dbReference type="PANTHER" id="PTHR11358:SF35">
    <property type="entry name" value="FORMIMIDOYLGLUTAMASE"/>
    <property type="match status" value="1"/>
</dbReference>
<comment type="similarity">
    <text evidence="5 7">Belongs to the arginase family.</text>
</comment>
<dbReference type="OrthoDB" id="9788689at2"/>
<dbReference type="HAMAP" id="MF_00737">
    <property type="entry name" value="Formimidoylglutam"/>
    <property type="match status" value="1"/>
</dbReference>
<dbReference type="GO" id="GO:0019556">
    <property type="term" value="P:L-histidine catabolic process to glutamate and formamide"/>
    <property type="evidence" value="ECO:0007669"/>
    <property type="project" value="UniProtKB-UniRule"/>
</dbReference>
<feature type="binding site" evidence="5">
    <location>
        <position position="156"/>
    </location>
    <ligand>
        <name>Mn(2+)</name>
        <dbReference type="ChEBI" id="CHEBI:29035"/>
        <label>1</label>
    </ligand>
</feature>
<dbReference type="GO" id="GO:0050415">
    <property type="term" value="F:formimidoylglutamase activity"/>
    <property type="evidence" value="ECO:0007669"/>
    <property type="project" value="UniProtKB-UniRule"/>
</dbReference>
<name>A0A1G9VH54_9BACL</name>
<dbReference type="EMBL" id="FNHW01000001">
    <property type="protein sequence ID" value="SDM71145.1"/>
    <property type="molecule type" value="Genomic_DNA"/>
</dbReference>
<feature type="binding site" evidence="5">
    <location>
        <position position="244"/>
    </location>
    <ligand>
        <name>Mn(2+)</name>
        <dbReference type="ChEBI" id="CHEBI:29035"/>
        <label>2</label>
    </ligand>
</feature>
<dbReference type="RefSeq" id="WP_090233702.1">
    <property type="nucleotide sequence ID" value="NZ_FNHW01000001.1"/>
</dbReference>
<dbReference type="InterPro" id="IPR023696">
    <property type="entry name" value="Ureohydrolase_dom_sf"/>
</dbReference>
<evidence type="ECO:0000313" key="8">
    <source>
        <dbReference type="EMBL" id="SDM71145.1"/>
    </source>
</evidence>
<accession>A0A1G9VH54</accession>
<evidence type="ECO:0000313" key="9">
    <source>
        <dbReference type="Proteomes" id="UP000199544"/>
    </source>
</evidence>
<dbReference type="CDD" id="cd09988">
    <property type="entry name" value="Formimidoylglutamase"/>
    <property type="match status" value="1"/>
</dbReference>
<comment type="function">
    <text evidence="5">Catalyzes the conversion of N-formimidoyl-L-glutamate to L-glutamate and formamide.</text>
</comment>
<comment type="cofactor">
    <cofactor evidence="5">
        <name>Mn(2+)</name>
        <dbReference type="ChEBI" id="CHEBI:29035"/>
    </cofactor>
    <text evidence="5">Binds 2 manganese ions per subunit.</text>
</comment>
<dbReference type="InterPro" id="IPR005923">
    <property type="entry name" value="HutG"/>
</dbReference>
<dbReference type="InterPro" id="IPR006035">
    <property type="entry name" value="Ureohydrolase"/>
</dbReference>
<evidence type="ECO:0000256" key="1">
    <source>
        <dbReference type="ARBA" id="ARBA00022723"/>
    </source>
</evidence>
<feature type="binding site" evidence="5">
    <location>
        <position position="244"/>
    </location>
    <ligand>
        <name>Mn(2+)</name>
        <dbReference type="ChEBI" id="CHEBI:29035"/>
        <label>1</label>
    </ligand>
</feature>
<comment type="catalytic activity">
    <reaction evidence="5">
        <text>N-formimidoyl-L-glutamate + H2O = formamide + L-glutamate</text>
        <dbReference type="Rhea" id="RHEA:22492"/>
        <dbReference type="ChEBI" id="CHEBI:15377"/>
        <dbReference type="ChEBI" id="CHEBI:16397"/>
        <dbReference type="ChEBI" id="CHEBI:29985"/>
        <dbReference type="ChEBI" id="CHEBI:58928"/>
        <dbReference type="EC" id="3.5.3.8"/>
    </reaction>
</comment>
<dbReference type="GO" id="GO:0008783">
    <property type="term" value="F:agmatinase activity"/>
    <property type="evidence" value="ECO:0007669"/>
    <property type="project" value="TreeGrafter"/>
</dbReference>
<dbReference type="NCBIfam" id="TIGR01227">
    <property type="entry name" value="hutG"/>
    <property type="match status" value="1"/>
</dbReference>
<evidence type="ECO:0000256" key="2">
    <source>
        <dbReference type="ARBA" id="ARBA00022801"/>
    </source>
</evidence>
<evidence type="ECO:0000256" key="7">
    <source>
        <dbReference type="PROSITE-ProRule" id="PRU00742"/>
    </source>
</evidence>
<sequence length="321" mass="36199">MQRKSVTNCWSGRIDHKERKSSFRYHQMVEVVDSRELVKKVDDTCVLIGFECEEGVKRNQGRLGSAKAPDEIRKELAKLPWRFKEDVRLLDIGNVTCTNGKLETAQKDLGEKVYHVLSKSLVPIIIGGGHETLYGHYLGVRQCIGQEADLGIINLDAHFDLRSYETSSSSGTMFRQILEQDQNCNYFVLGIQPFGNTQELFDTAKKLDVRYMIEEDVTMNNISNIEESIHAFIKQHDYVILTLCTDVLNAAFAPGVSAPSPFGLTPDMVRMLIRKIASHPKVRSFDLCEVNPELDEGGRTVKLGAYFVNEAIVANTEEHTL</sequence>
<dbReference type="STRING" id="459525.SAMN04488137_1568"/>
<keyword evidence="4 5" id="KW-0464">Manganese</keyword>
<dbReference type="SUPFAM" id="SSF52768">
    <property type="entry name" value="Arginase/deacetylase"/>
    <property type="match status" value="1"/>
</dbReference>
<reference evidence="9" key="1">
    <citation type="submission" date="2016-10" db="EMBL/GenBank/DDBJ databases">
        <authorList>
            <person name="Varghese N."/>
            <person name="Submissions S."/>
        </authorList>
    </citation>
    <scope>NUCLEOTIDE SEQUENCE [LARGE SCALE GENOMIC DNA]</scope>
    <source>
        <strain evidence="9">CGMCC 1.6854</strain>
    </source>
</reference>
<dbReference type="Gene3D" id="3.40.800.10">
    <property type="entry name" value="Ureohydrolase domain"/>
    <property type="match status" value="1"/>
</dbReference>
<proteinExistence type="inferred from homology"/>
<feature type="binding site" evidence="5">
    <location>
        <position position="246"/>
    </location>
    <ligand>
        <name>Mn(2+)</name>
        <dbReference type="ChEBI" id="CHEBI:29035"/>
        <label>2</label>
    </ligand>
</feature>
<comment type="pathway">
    <text evidence="5">Amino-acid degradation; L-histidine degradation into L-glutamate; L-glutamate from N-formimidoyl-L-glutamate (hydrolase route): step 1/1.</text>
</comment>
<dbReference type="GO" id="GO:0033389">
    <property type="term" value="P:putrescine biosynthetic process from arginine, via agmatine"/>
    <property type="evidence" value="ECO:0007669"/>
    <property type="project" value="TreeGrafter"/>
</dbReference>
<dbReference type="Pfam" id="PF00491">
    <property type="entry name" value="Arginase"/>
    <property type="match status" value="1"/>
</dbReference>
<evidence type="ECO:0000256" key="6">
    <source>
        <dbReference type="NCBIfam" id="TIGR01227"/>
    </source>
</evidence>
<protein>
    <recommendedName>
        <fullName evidence="5 6">Formimidoylglutamase</fullName>
        <ecNumber evidence="5 6">3.5.3.8</ecNumber>
    </recommendedName>
    <alternativeName>
        <fullName evidence="5">Formiminoglutamase</fullName>
    </alternativeName>
    <alternativeName>
        <fullName evidence="5">Formiminoglutamate hydrolase</fullName>
    </alternativeName>
</protein>
<evidence type="ECO:0000256" key="3">
    <source>
        <dbReference type="ARBA" id="ARBA00022808"/>
    </source>
</evidence>
<organism evidence="8 9">
    <name type="scientific">Fictibacillus solisalsi</name>
    <dbReference type="NCBI Taxonomy" id="459525"/>
    <lineage>
        <taxon>Bacteria</taxon>
        <taxon>Bacillati</taxon>
        <taxon>Bacillota</taxon>
        <taxon>Bacilli</taxon>
        <taxon>Bacillales</taxon>
        <taxon>Fictibacillaceae</taxon>
        <taxon>Fictibacillus</taxon>
    </lineage>
</organism>
<dbReference type="EC" id="3.5.3.8" evidence="5 6"/>
<feature type="binding site" evidence="5">
    <location>
        <position position="130"/>
    </location>
    <ligand>
        <name>Mn(2+)</name>
        <dbReference type="ChEBI" id="CHEBI:29035"/>
        <label>1</label>
    </ligand>
</feature>
<keyword evidence="9" id="KW-1185">Reference proteome</keyword>
<evidence type="ECO:0000256" key="4">
    <source>
        <dbReference type="ARBA" id="ARBA00023211"/>
    </source>
</evidence>
<keyword evidence="2 5" id="KW-0378">Hydrolase</keyword>
<keyword evidence="3 5" id="KW-0369">Histidine metabolism</keyword>
<feature type="binding site" evidence="5">
    <location>
        <position position="158"/>
    </location>
    <ligand>
        <name>Mn(2+)</name>
        <dbReference type="ChEBI" id="CHEBI:29035"/>
        <label>2</label>
    </ligand>
</feature>
<dbReference type="PANTHER" id="PTHR11358">
    <property type="entry name" value="ARGINASE/AGMATINASE"/>
    <property type="match status" value="1"/>
</dbReference>
<feature type="binding site" evidence="5">
    <location>
        <position position="160"/>
    </location>
    <ligand>
        <name>Mn(2+)</name>
        <dbReference type="ChEBI" id="CHEBI:29035"/>
        <label>1</label>
    </ligand>
</feature>